<evidence type="ECO:0000256" key="1">
    <source>
        <dbReference type="ARBA" id="ARBA00001931"/>
    </source>
</evidence>
<dbReference type="OrthoDB" id="9794322at2"/>
<feature type="transmembrane region" description="Helical" evidence="4">
    <location>
        <begin position="40"/>
        <end position="57"/>
    </location>
</feature>
<dbReference type="Gene3D" id="2.140.10.10">
    <property type="entry name" value="Quinoprotein alcohol dehydrogenase-like superfamily"/>
    <property type="match status" value="2"/>
</dbReference>
<dbReference type="PANTHER" id="PTHR32303:SF4">
    <property type="entry name" value="QUINOPROTEIN GLUCOSE DEHYDROGENASE"/>
    <property type="match status" value="1"/>
</dbReference>
<dbReference type="Proteomes" id="UP000192132">
    <property type="component" value="Unassembled WGS sequence"/>
</dbReference>
<feature type="transmembrane region" description="Helical" evidence="4">
    <location>
        <begin position="64"/>
        <end position="80"/>
    </location>
</feature>
<dbReference type="GO" id="GO:0048038">
    <property type="term" value="F:quinone binding"/>
    <property type="evidence" value="ECO:0007669"/>
    <property type="project" value="InterPro"/>
</dbReference>
<feature type="transmembrane region" description="Helical" evidence="4">
    <location>
        <begin position="86"/>
        <end position="108"/>
    </location>
</feature>
<keyword evidence="4" id="KW-0472">Membrane</keyword>
<comment type="caution">
    <text evidence="6">The sequence shown here is derived from an EMBL/GenBank/DDBJ whole genome shotgun (WGS) entry which is preliminary data.</text>
</comment>
<dbReference type="CDD" id="cd10280">
    <property type="entry name" value="PQQ_mGDH"/>
    <property type="match status" value="1"/>
</dbReference>
<evidence type="ECO:0000259" key="5">
    <source>
        <dbReference type="Pfam" id="PF01011"/>
    </source>
</evidence>
<dbReference type="InterPro" id="IPR017511">
    <property type="entry name" value="PQQ_mDH"/>
</dbReference>
<keyword evidence="4" id="KW-1133">Transmembrane helix</keyword>
<dbReference type="STRING" id="1907941.BKE30_08060"/>
<evidence type="ECO:0000313" key="6">
    <source>
        <dbReference type="EMBL" id="ONG40004.1"/>
    </source>
</evidence>
<accession>A0A1S8CWC8</accession>
<dbReference type="InterPro" id="IPR018391">
    <property type="entry name" value="PQQ_b-propeller_rpt"/>
</dbReference>
<reference evidence="6 7" key="1">
    <citation type="submission" date="2016-10" db="EMBL/GenBank/DDBJ databases">
        <title>Draft Genome sequence of Alkanindiges sp. strain H1.</title>
        <authorList>
            <person name="Subhash Y."/>
            <person name="Lee S."/>
        </authorList>
    </citation>
    <scope>NUCLEOTIDE SEQUENCE [LARGE SCALE GENOMIC DNA]</scope>
    <source>
        <strain evidence="6 7">H1</strain>
    </source>
</reference>
<keyword evidence="7" id="KW-1185">Reference proteome</keyword>
<evidence type="ECO:0000256" key="4">
    <source>
        <dbReference type="SAM" id="Phobius"/>
    </source>
</evidence>
<sequence length="848" mass="91830">MTPTSIGHPVLPRIIGVILLLSGLALVYGGIKLLMLGGSWYYLPAGLAVTIAGLLLLWRKASALGLYGLFLMVSTLWAWTEIGLDWWQLVPRLALWFGLGLLLILPWFRKPLLTPHTPAVHTVLLGIGLLMAGGSALVSQFVDQDKYSLKGTLDRTSTGMTSTAPAQPDGDWQSYGRTAFGDRYSPLAQITPDNVHKLEVAWKYRTGDVPGENDPHETTAENTPLKVNGKLYVCTPHSKVIALDPDTGKELWRFDPQLSTQRAGTFKNWAHMTCRGVSYHDDAMYAQQDSNTNTPAGATPVVSNTTTSTAANTDNSLPVATSADPLVTTVTPAPTTATNTAKTTCSKRIFVPTADTRLIAINADTGQMCREFGNNGSVDLTANMGSFTPGGYYSTSPPAVTRNLVIIGGHVTDNLSTDEPSGVIRAYDVHDGHLVWNWDSGNPTQTAPIAADGIYTRNSPNMWSITAVDEKNGLLYLPMGNQMPDQWGGNRTKASETYSAGVTALDIATGQVRWTFQMTHHDLWDMDVGGQPTLIDIKTAQGVQLALMASTKQGSIYVLNRLTGKPIYPVRETPVPQGREKAVLTSGEYYSPTQPISAINFVPKMSEKDMWGGTPFDQLICRIQYRSMNYEGIYTPPSLRGSLVYPGNFGVFDWGGISVDPVRQIAFVNPNFMAFKSKLVPREAVASGAARKSEVEGVQPNKGAPFGVILEPFISPTGLPCQAPAWGYIAAIDLTTGKKIWMHKNGTVRDNSPLPLFFKMGVPSLGGTITTAGGIGFLSGTLDQYLRAYDMKNGKELWRGRLPAGAQTTPMTYAGKDGQQYVLVMAGGHGSLGTRKGDYVYAYKLLKT</sequence>
<protein>
    <submittedName>
        <fullName evidence="6">Glucose dehydrogenase</fullName>
    </submittedName>
</protein>
<feature type="domain" description="Pyrrolo-quinoline quinone repeat" evidence="5">
    <location>
        <begin position="172"/>
        <end position="286"/>
    </location>
</feature>
<feature type="transmembrane region" description="Helical" evidence="4">
    <location>
        <begin position="12"/>
        <end position="34"/>
    </location>
</feature>
<gene>
    <name evidence="6" type="ORF">BKE30_08060</name>
</gene>
<comment type="cofactor">
    <cofactor evidence="1">
        <name>pyrroloquinoline quinone</name>
        <dbReference type="ChEBI" id="CHEBI:58442"/>
    </cofactor>
</comment>
<organism evidence="6 7">
    <name type="scientific">Alkanindiges hydrocarboniclasticus</name>
    <dbReference type="NCBI Taxonomy" id="1907941"/>
    <lineage>
        <taxon>Bacteria</taxon>
        <taxon>Pseudomonadati</taxon>
        <taxon>Pseudomonadota</taxon>
        <taxon>Gammaproteobacteria</taxon>
        <taxon>Moraxellales</taxon>
        <taxon>Moraxellaceae</taxon>
        <taxon>Alkanindiges</taxon>
    </lineage>
</organism>
<dbReference type="Pfam" id="PF01011">
    <property type="entry name" value="PQQ"/>
    <property type="match status" value="2"/>
</dbReference>
<comment type="similarity">
    <text evidence="2">Belongs to the bacterial PQQ dehydrogenase family.</text>
</comment>
<evidence type="ECO:0000256" key="2">
    <source>
        <dbReference type="ARBA" id="ARBA00008156"/>
    </source>
</evidence>
<feature type="domain" description="Pyrrolo-quinoline quinone repeat" evidence="5">
    <location>
        <begin position="341"/>
        <end position="822"/>
    </location>
</feature>
<feature type="transmembrane region" description="Helical" evidence="4">
    <location>
        <begin position="120"/>
        <end position="142"/>
    </location>
</feature>
<dbReference type="EMBL" id="MLCN01000020">
    <property type="protein sequence ID" value="ONG40004.1"/>
    <property type="molecule type" value="Genomic_DNA"/>
</dbReference>
<proteinExistence type="inferred from homology"/>
<dbReference type="RefSeq" id="WP_076878105.1">
    <property type="nucleotide sequence ID" value="NZ_MLCN01000020.1"/>
</dbReference>
<dbReference type="InterPro" id="IPR002372">
    <property type="entry name" value="PQQ_rpt_dom"/>
</dbReference>
<dbReference type="NCBIfam" id="TIGR03074">
    <property type="entry name" value="PQQ_membr_DH"/>
    <property type="match status" value="1"/>
</dbReference>
<dbReference type="AlphaFoldDB" id="A0A1S8CWC8"/>
<dbReference type="InterPro" id="IPR011047">
    <property type="entry name" value="Quinoprotein_ADH-like_sf"/>
</dbReference>
<name>A0A1S8CWC8_9GAMM</name>
<dbReference type="PANTHER" id="PTHR32303">
    <property type="entry name" value="QUINOPROTEIN ALCOHOL DEHYDROGENASE (CYTOCHROME C)"/>
    <property type="match status" value="1"/>
</dbReference>
<dbReference type="SMART" id="SM00564">
    <property type="entry name" value="PQQ"/>
    <property type="match status" value="5"/>
</dbReference>
<keyword evidence="3" id="KW-0560">Oxidoreductase</keyword>
<dbReference type="GO" id="GO:0008876">
    <property type="term" value="F:quinoprotein glucose dehydrogenase activity"/>
    <property type="evidence" value="ECO:0007669"/>
    <property type="project" value="TreeGrafter"/>
</dbReference>
<dbReference type="SUPFAM" id="SSF50998">
    <property type="entry name" value="Quinoprotein alcohol dehydrogenase-like"/>
    <property type="match status" value="1"/>
</dbReference>
<evidence type="ECO:0000256" key="3">
    <source>
        <dbReference type="ARBA" id="ARBA00023002"/>
    </source>
</evidence>
<keyword evidence="4" id="KW-0812">Transmembrane</keyword>
<dbReference type="GO" id="GO:0016020">
    <property type="term" value="C:membrane"/>
    <property type="evidence" value="ECO:0007669"/>
    <property type="project" value="InterPro"/>
</dbReference>
<evidence type="ECO:0000313" key="7">
    <source>
        <dbReference type="Proteomes" id="UP000192132"/>
    </source>
</evidence>